<dbReference type="Proteomes" id="UP001597231">
    <property type="component" value="Unassembled WGS sequence"/>
</dbReference>
<proteinExistence type="predicted"/>
<organism evidence="1 2">
    <name type="scientific">Sporosarcina contaminans</name>
    <dbReference type="NCBI Taxonomy" id="633403"/>
    <lineage>
        <taxon>Bacteria</taxon>
        <taxon>Bacillati</taxon>
        <taxon>Bacillota</taxon>
        <taxon>Bacilli</taxon>
        <taxon>Bacillales</taxon>
        <taxon>Caryophanaceae</taxon>
        <taxon>Sporosarcina</taxon>
    </lineage>
</organism>
<evidence type="ECO:0000313" key="1">
    <source>
        <dbReference type="EMBL" id="MFD1206630.1"/>
    </source>
</evidence>
<accession>A0ABW3U0S6</accession>
<keyword evidence="2" id="KW-1185">Reference proteome</keyword>
<sequence length="179" mass="19371">MSAIEEYFNRKQGGLVGELYTSAIAELVTVDLQEMKADIKLLEEEESLIMSVPIGAQQTGGFIIRPPYQVGDKVIVVFAKEDIEPVLYGGGDPSELQHDKDNAIILCGISDYLTTLPAGFAEHERDLIVANKDLTAKFVLMETGEILMDSTENISINSKKDINFTAGGVITTSDSRGGG</sequence>
<protein>
    <recommendedName>
        <fullName evidence="3">Phage protein Gp138 N-terminal domain-containing protein</fullName>
    </recommendedName>
</protein>
<evidence type="ECO:0000313" key="2">
    <source>
        <dbReference type="Proteomes" id="UP001597231"/>
    </source>
</evidence>
<dbReference type="RefSeq" id="WP_381482196.1">
    <property type="nucleotide sequence ID" value="NZ_JBHTLT010000127.1"/>
</dbReference>
<name>A0ABW3U0S6_9BACL</name>
<dbReference type="Gene3D" id="2.40.50.230">
    <property type="entry name" value="Gp5 N-terminal domain"/>
    <property type="match status" value="1"/>
</dbReference>
<reference evidence="2" key="1">
    <citation type="journal article" date="2019" name="Int. J. Syst. Evol. Microbiol.">
        <title>The Global Catalogue of Microorganisms (GCM) 10K type strain sequencing project: providing services to taxonomists for standard genome sequencing and annotation.</title>
        <authorList>
            <consortium name="The Broad Institute Genomics Platform"/>
            <consortium name="The Broad Institute Genome Sequencing Center for Infectious Disease"/>
            <person name="Wu L."/>
            <person name="Ma J."/>
        </authorList>
    </citation>
    <scope>NUCLEOTIDE SEQUENCE [LARGE SCALE GENOMIC DNA]</scope>
    <source>
        <strain evidence="2">CCUG 53915</strain>
    </source>
</reference>
<dbReference type="EMBL" id="JBHTLT010000127">
    <property type="protein sequence ID" value="MFD1206630.1"/>
    <property type="molecule type" value="Genomic_DNA"/>
</dbReference>
<dbReference type="InterPro" id="IPR037026">
    <property type="entry name" value="Vgr_OB-fold_dom_sf"/>
</dbReference>
<gene>
    <name evidence="1" type="ORF">ACFQ38_16155</name>
</gene>
<evidence type="ECO:0008006" key="3">
    <source>
        <dbReference type="Google" id="ProtNLM"/>
    </source>
</evidence>
<comment type="caution">
    <text evidence="1">The sequence shown here is derived from an EMBL/GenBank/DDBJ whole genome shotgun (WGS) entry which is preliminary data.</text>
</comment>